<dbReference type="AlphaFoldDB" id="A0AAD9JHM1"/>
<evidence type="ECO:0000313" key="3">
    <source>
        <dbReference type="Proteomes" id="UP001209878"/>
    </source>
</evidence>
<dbReference type="Pfam" id="PF00583">
    <property type="entry name" value="Acetyltransf_1"/>
    <property type="match status" value="1"/>
</dbReference>
<evidence type="ECO:0000313" key="2">
    <source>
        <dbReference type="EMBL" id="KAK2153149.1"/>
    </source>
</evidence>
<name>A0AAD9JHM1_RIDPI</name>
<organism evidence="2 3">
    <name type="scientific">Ridgeia piscesae</name>
    <name type="common">Tubeworm</name>
    <dbReference type="NCBI Taxonomy" id="27915"/>
    <lineage>
        <taxon>Eukaryota</taxon>
        <taxon>Metazoa</taxon>
        <taxon>Spiralia</taxon>
        <taxon>Lophotrochozoa</taxon>
        <taxon>Annelida</taxon>
        <taxon>Polychaeta</taxon>
        <taxon>Sedentaria</taxon>
        <taxon>Canalipalpata</taxon>
        <taxon>Sabellida</taxon>
        <taxon>Siboglinidae</taxon>
        <taxon>Ridgeia</taxon>
    </lineage>
</organism>
<dbReference type="Proteomes" id="UP001209878">
    <property type="component" value="Unassembled WGS sequence"/>
</dbReference>
<dbReference type="InterPro" id="IPR000182">
    <property type="entry name" value="GNAT_dom"/>
</dbReference>
<feature type="domain" description="N-acetyltransferase" evidence="1">
    <location>
        <begin position="17"/>
        <end position="150"/>
    </location>
</feature>
<dbReference type="Gene3D" id="3.40.630.30">
    <property type="match status" value="1"/>
</dbReference>
<sequence>MADNSEPHIYKRWDDGFVVRKMKREDTRVVQEWFAAICPTSCDLAVALSAYPPDTRGFFVGEFDGELVASVIRIPVCEGIYYGSYYYVDERFRAKGFGRRIRDDVADVDLGKNIVCIDAHDNLEAMNRRHGYHTAFKVALHSGTYRPTGGTRSDANLVNVSASV</sequence>
<protein>
    <recommendedName>
        <fullName evidence="1">N-acetyltransferase domain-containing protein</fullName>
    </recommendedName>
</protein>
<dbReference type="CDD" id="cd04301">
    <property type="entry name" value="NAT_SF"/>
    <property type="match status" value="1"/>
</dbReference>
<evidence type="ECO:0000259" key="1">
    <source>
        <dbReference type="PROSITE" id="PS51186"/>
    </source>
</evidence>
<accession>A0AAD9JHM1</accession>
<dbReference type="PROSITE" id="PS51186">
    <property type="entry name" value="GNAT"/>
    <property type="match status" value="1"/>
</dbReference>
<dbReference type="GO" id="GO:0016747">
    <property type="term" value="F:acyltransferase activity, transferring groups other than amino-acyl groups"/>
    <property type="evidence" value="ECO:0007669"/>
    <property type="project" value="InterPro"/>
</dbReference>
<dbReference type="InterPro" id="IPR016181">
    <property type="entry name" value="Acyl_CoA_acyltransferase"/>
</dbReference>
<comment type="caution">
    <text evidence="2">The sequence shown here is derived from an EMBL/GenBank/DDBJ whole genome shotgun (WGS) entry which is preliminary data.</text>
</comment>
<dbReference type="SUPFAM" id="SSF55729">
    <property type="entry name" value="Acyl-CoA N-acyltransferases (Nat)"/>
    <property type="match status" value="1"/>
</dbReference>
<gene>
    <name evidence="2" type="ORF">NP493_2351g00018</name>
</gene>
<proteinExistence type="predicted"/>
<dbReference type="EMBL" id="JAODUO010002345">
    <property type="protein sequence ID" value="KAK2153149.1"/>
    <property type="molecule type" value="Genomic_DNA"/>
</dbReference>
<keyword evidence="3" id="KW-1185">Reference proteome</keyword>
<reference evidence="2" key="1">
    <citation type="journal article" date="2023" name="Mol. Biol. Evol.">
        <title>Third-Generation Sequencing Reveals the Adaptive Role of the Epigenome in Three Deep-Sea Polychaetes.</title>
        <authorList>
            <person name="Perez M."/>
            <person name="Aroh O."/>
            <person name="Sun Y."/>
            <person name="Lan Y."/>
            <person name="Juniper S.K."/>
            <person name="Young C.R."/>
            <person name="Angers B."/>
            <person name="Qian P.Y."/>
        </authorList>
    </citation>
    <scope>NUCLEOTIDE SEQUENCE</scope>
    <source>
        <strain evidence="2">R07B-5</strain>
    </source>
</reference>